<evidence type="ECO:0000313" key="1">
    <source>
        <dbReference type="EMBL" id="KAJ8110442.1"/>
    </source>
</evidence>
<name>A0ACC2I511_9PLEO</name>
<comment type="caution">
    <text evidence="1">The sequence shown here is derived from an EMBL/GenBank/DDBJ whole genome shotgun (WGS) entry which is preliminary data.</text>
</comment>
<dbReference type="EMBL" id="JAPHNI010000499">
    <property type="protein sequence ID" value="KAJ8110442.1"/>
    <property type="molecule type" value="Genomic_DNA"/>
</dbReference>
<protein>
    <submittedName>
        <fullName evidence="1">Uncharacterized protein</fullName>
    </submittedName>
</protein>
<evidence type="ECO:0000313" key="2">
    <source>
        <dbReference type="Proteomes" id="UP001153331"/>
    </source>
</evidence>
<gene>
    <name evidence="1" type="ORF">OPT61_g6716</name>
</gene>
<organism evidence="1 2">
    <name type="scientific">Boeremia exigua</name>
    <dbReference type="NCBI Taxonomy" id="749465"/>
    <lineage>
        <taxon>Eukaryota</taxon>
        <taxon>Fungi</taxon>
        <taxon>Dikarya</taxon>
        <taxon>Ascomycota</taxon>
        <taxon>Pezizomycotina</taxon>
        <taxon>Dothideomycetes</taxon>
        <taxon>Pleosporomycetidae</taxon>
        <taxon>Pleosporales</taxon>
        <taxon>Pleosporineae</taxon>
        <taxon>Didymellaceae</taxon>
        <taxon>Boeremia</taxon>
    </lineage>
</organism>
<accession>A0ACC2I511</accession>
<reference evidence="1" key="1">
    <citation type="submission" date="2022-11" db="EMBL/GenBank/DDBJ databases">
        <title>Genome Sequence of Boeremia exigua.</title>
        <authorList>
            <person name="Buettner E."/>
        </authorList>
    </citation>
    <scope>NUCLEOTIDE SEQUENCE</scope>
    <source>
        <strain evidence="1">CU02</strain>
    </source>
</reference>
<keyword evidence="2" id="KW-1185">Reference proteome</keyword>
<proteinExistence type="predicted"/>
<sequence length="1204" mass="131139">MLERYADTSVEAMFSYCIVTTGSAPLTGSNEDGGPHEMPTWIFKRPLTPQQAHGTSIRAGAPVPRAFLWHVVPRRPLKVEHQMTKADRKVGDITAELFTVQERHGADMNFCVAIDLWGVLALRILPLFPNPPTQHPLDEMGAVEQAVDAAANFIGPFVDADAKHAAREISETRLDSTVLVREAIEHLQAINTADLTAEPNAPYDASLAGVVYGLLDLITSLGILPYLSKGVAFSQRPRSVLLTTPAIIAGANNVVLSTTISSMLSILDQKEGTGLQPLLAQRSLPDIIAGLAELALSPQNTQQVRIKFEPAFDKVLAQTSTSRLLPVLSSFLQQPLPAWLKPRLGKELATIPLRTHGIRHVIEFLSLAYLSKNSQVPQDASGPRSKIPIPLEAVTQATRLLVSPPNGTSQDDWICALQPQLWSLLDGDEGRELSRAAGQIIAGGILSKKSTGAPGTTGWKTFARPLLHSIYPKGNSAAVPRDSTKDRVIVQDQDLLVALQRVAVITTSYSHTGLIKRLVGPLLLPLWAMLNYARSNRSLGKLWSELPRNIISRYMTVACDPTQVDSIATSLFWDGPSAWTLGPGAKGGIEIRTRRGGSHNDVGGMDSILSHIDGLTGRVDLFVSLLADSNVSDDAIGFIFLEITRRWLNPNRSAKPTLLSEPDEDPLEALTNAKLSEALAHRFKDRFARCPQHIIELMSQLVHNYVSDHRAMVQEQARWQGPSRAKLGRIVNMEPRHGDEASSVDTADDDLVSFAISTVNTLVATPEFERTPATNALLLQMTGYLQYLVQTHDQRPISSVIVNSARNLLQILSPPVVPTLEGKADTDGLASHRATLEEVLRDMTSPEAPDRTWALSTLHKLIQDTSSLSIIDVPATAHLVLSASLADPESYVHSAAIPVLVTLALRVPHPTIQIVVDAFLDVDERSLGLMKGRVTDEKERELQESLDYRLRAGEVLNTILLSDEFWHDKSGSAVKYTSIKHMASACLSLASRRGQRSRTQASRQAVSLQIVQQQDEAEAAWGGPIPNLFEAEGEASAGDQADYEALSKIVKGWEDTGVEEDVRIRASAMSIFGTLLEKRMGYVGQATVDAGLQIVLLVLTMETAERFFILRRAAALVVTGLLTALDEALEAGGDASVSLGVRQQDEVERVLGWVWPPSYEEGEGTTAEPELAPLQERQAAAQLQVQHTTLSKNPAPAMRDKGKV</sequence>
<dbReference type="Proteomes" id="UP001153331">
    <property type="component" value="Unassembled WGS sequence"/>
</dbReference>